<evidence type="ECO:0000313" key="2">
    <source>
        <dbReference type="Proteomes" id="UP000269352"/>
    </source>
</evidence>
<evidence type="ECO:0000313" key="1">
    <source>
        <dbReference type="EMBL" id="GBR74876.1"/>
    </source>
</evidence>
<proteinExistence type="predicted"/>
<protein>
    <submittedName>
        <fullName evidence="1">Uncharacterized protein</fullName>
    </submittedName>
</protein>
<reference evidence="1 2" key="1">
    <citation type="journal article" date="2019" name="ISME J.">
        <title>Genome analyses of uncultured TG2/ZB3 bacteria in 'Margulisbacteria' specifically attached to ectosymbiotic spirochetes of protists in the termite gut.</title>
        <authorList>
            <person name="Utami Y.D."/>
            <person name="Kuwahara H."/>
            <person name="Igai K."/>
            <person name="Murakami T."/>
            <person name="Sugaya K."/>
            <person name="Morikawa T."/>
            <person name="Nagura Y."/>
            <person name="Yuki M."/>
            <person name="Deevong P."/>
            <person name="Inoue T."/>
            <person name="Kihara K."/>
            <person name="Lo N."/>
            <person name="Yamada A."/>
            <person name="Ohkuma M."/>
            <person name="Hongoh Y."/>
        </authorList>
    </citation>
    <scope>NUCLEOTIDE SEQUENCE [LARGE SCALE GENOMIC DNA]</scope>
    <source>
        <strain evidence="1">NkOx7-01</strain>
    </source>
</reference>
<dbReference type="AlphaFoldDB" id="A0A388TE38"/>
<sequence length="229" mass="26481">MEISLENLEKFRQEIAKALGAEILPAQADYLLEYRAKDLIKAEVWRDLLLLLTDSRLRDTSNLPLGHKMLLLDTLRLNLIRANQPLDRTLFKTIKEKLLRSKEILLDIQDVLNYQKTQKEKYKTVSLRKYGPVKGGTFKNQLRENFAQALQSKNFTAALEIILQVRFRKITGITGVAREYLDRVQVELLTVAGELQLDIAKLKKSFLADLARLNLSYEPLDPKKYLIIE</sequence>
<comment type="caution">
    <text evidence="1">The sequence shown here is derived from an EMBL/GenBank/DDBJ whole genome shotgun (WGS) entry which is preliminary data.</text>
</comment>
<dbReference type="Proteomes" id="UP000269352">
    <property type="component" value="Unassembled WGS sequence"/>
</dbReference>
<name>A0A388TE38_TERA1</name>
<accession>A0A388TE38</accession>
<dbReference type="EMBL" id="BGZN01000098">
    <property type="protein sequence ID" value="GBR74876.1"/>
    <property type="molecule type" value="Genomic_DNA"/>
</dbReference>
<gene>
    <name evidence="1" type="ORF">NO1_1972</name>
</gene>
<organism evidence="1 2">
    <name type="scientific">Termititenax aidoneus</name>
    <dbReference type="NCBI Taxonomy" id="2218524"/>
    <lineage>
        <taxon>Bacteria</taxon>
        <taxon>Bacillati</taxon>
        <taxon>Candidatus Margulisiibacteriota</taxon>
        <taxon>Candidatus Termititenacia</taxon>
        <taxon>Candidatus Termititenacales</taxon>
        <taxon>Candidatus Termititenacaceae</taxon>
        <taxon>Candidatus Termititenax</taxon>
    </lineage>
</organism>
<keyword evidence="2" id="KW-1185">Reference proteome</keyword>